<dbReference type="PANTHER" id="PTHR34978">
    <property type="entry name" value="POSSIBLE SENSOR-TRANSDUCER PROTEIN BLAR"/>
    <property type="match status" value="1"/>
</dbReference>
<feature type="transmembrane region" description="Helical" evidence="2">
    <location>
        <begin position="37"/>
        <end position="59"/>
    </location>
</feature>
<evidence type="ECO:0000313" key="5">
    <source>
        <dbReference type="Proteomes" id="UP000215196"/>
    </source>
</evidence>
<dbReference type="PANTHER" id="PTHR34978:SF3">
    <property type="entry name" value="SLR0241 PROTEIN"/>
    <property type="match status" value="1"/>
</dbReference>
<evidence type="ECO:0000256" key="2">
    <source>
        <dbReference type="SAM" id="Phobius"/>
    </source>
</evidence>
<protein>
    <submittedName>
        <fullName evidence="4">Antirepressor regulating drug resistance, predicted signal transduction N-terminal membrane component</fullName>
    </submittedName>
</protein>
<dbReference type="Proteomes" id="UP000215196">
    <property type="component" value="Chromosome 1"/>
</dbReference>
<organism evidence="4 5">
    <name type="scientific">Chryseobacterium taklimakanense</name>
    <dbReference type="NCBI Taxonomy" id="536441"/>
    <lineage>
        <taxon>Bacteria</taxon>
        <taxon>Pseudomonadati</taxon>
        <taxon>Bacteroidota</taxon>
        <taxon>Flavobacteriia</taxon>
        <taxon>Flavobacteriales</taxon>
        <taxon>Weeksellaceae</taxon>
        <taxon>Chryseobacterium group</taxon>
        <taxon>Chryseobacterium</taxon>
    </lineage>
</organism>
<evidence type="ECO:0000313" key="4">
    <source>
        <dbReference type="EMBL" id="SNV51351.1"/>
    </source>
</evidence>
<keyword evidence="2" id="KW-0812">Transmembrane</keyword>
<feature type="coiled-coil region" evidence="1">
    <location>
        <begin position="455"/>
        <end position="496"/>
    </location>
</feature>
<dbReference type="EMBL" id="LT906465">
    <property type="protein sequence ID" value="SNV51351.1"/>
    <property type="molecule type" value="Genomic_DNA"/>
</dbReference>
<dbReference type="InterPro" id="IPR008756">
    <property type="entry name" value="Peptidase_M56"/>
</dbReference>
<dbReference type="AlphaFoldDB" id="A0A239XWI4"/>
<feature type="transmembrane region" description="Helical" evidence="2">
    <location>
        <begin position="6"/>
        <end position="25"/>
    </location>
</feature>
<keyword evidence="1" id="KW-0175">Coiled coil</keyword>
<feature type="transmembrane region" description="Helical" evidence="2">
    <location>
        <begin position="221"/>
        <end position="243"/>
    </location>
</feature>
<dbReference type="Pfam" id="PF05569">
    <property type="entry name" value="Peptidase_M56"/>
    <property type="match status" value="1"/>
</dbReference>
<keyword evidence="2" id="KW-0472">Membrane</keyword>
<keyword evidence="2" id="KW-1133">Transmembrane helix</keyword>
<dbReference type="CDD" id="cd07341">
    <property type="entry name" value="M56_BlaR1_MecR1_like"/>
    <property type="match status" value="1"/>
</dbReference>
<sequence length="653" mass="74506">MEALILYLGKMILCSALMFGYYHLALRNRTFHHYNRFYLLSAVLVSILLPLLKVSYFTMEMSSDIYRLFAKFNSTNPIKTNNDDFLYYRLIIVAFGLVSLFILGRFMLGILKINKFKKQFPKEEAEGISFYQTNLENAPFSFFKNLFWKNSILINSDLGRQILKHEMVHIEQKHTHDKIFMELATGIFWFNPVFWFIKKEINLIHEYLADKKAVKHMDTKAFAQMLLASHFSGTVIPATNPFLNSNLKKRLKMLQKPKTKFGYAHRILALPLVFTLAFVYAVNAKNKEIEKTNKEIEARLSETRNDTIKKSITAKLVEINDSERSDYNAAKNASEQALFIIGAKEVSKSEFLDFVEKNKFNRDMVTSYLTYSPGNTGDKLFGERGDLGVYRAQLFSAAESERGEYRKLIEKYNPDWSNNPSLKNEVKKSETAMEGAGTILQLGSEKDAKENIAIAEQVKRDAAQAVKDAKAAAKEAENAAKERSNAIKESEKARKEAVKASLESKKAAEESAKAAVAKRSDNAERMTFLKGDKNYIVLAPKESQKKPKVFLNGVEYNGDWNDISPQNIESINVKKETANGEIWIYTKDSPVKFNNEPHSLTFKEGVYDRIYINGKLSTAKELNSLMSDQIKGVNIDKKNTDGKRFNVIKITTK</sequence>
<evidence type="ECO:0000256" key="1">
    <source>
        <dbReference type="SAM" id="Coils"/>
    </source>
</evidence>
<feature type="transmembrane region" description="Helical" evidence="2">
    <location>
        <begin position="86"/>
        <end position="108"/>
    </location>
</feature>
<name>A0A239XWI4_9FLAO</name>
<feature type="transmembrane region" description="Helical" evidence="2">
    <location>
        <begin position="263"/>
        <end position="282"/>
    </location>
</feature>
<proteinExistence type="predicted"/>
<keyword evidence="5" id="KW-1185">Reference proteome</keyword>
<reference evidence="4 5" key="1">
    <citation type="submission" date="2017-06" db="EMBL/GenBank/DDBJ databases">
        <authorList>
            <consortium name="Pathogen Informatics"/>
        </authorList>
    </citation>
    <scope>NUCLEOTIDE SEQUENCE [LARGE SCALE GENOMIC DNA]</scope>
    <source>
        <strain evidence="4 5">NCTC13490</strain>
    </source>
</reference>
<dbReference type="KEGG" id="ctak:4412677_02682"/>
<dbReference type="RefSeq" id="WP_095074062.1">
    <property type="nucleotide sequence ID" value="NZ_LT906465.1"/>
</dbReference>
<feature type="domain" description="Peptidase M56" evidence="3">
    <location>
        <begin position="162"/>
        <end position="254"/>
    </location>
</feature>
<dbReference type="InterPro" id="IPR052173">
    <property type="entry name" value="Beta-lactam_resp_regulator"/>
</dbReference>
<evidence type="ECO:0000259" key="3">
    <source>
        <dbReference type="Pfam" id="PF05569"/>
    </source>
</evidence>
<feature type="transmembrane region" description="Helical" evidence="2">
    <location>
        <begin position="179"/>
        <end position="197"/>
    </location>
</feature>
<accession>A0A239XWI4</accession>
<gene>
    <name evidence="4" type="ORF">SAMEA4412677_02682</name>
</gene>